<evidence type="ECO:0000313" key="5">
    <source>
        <dbReference type="EMBL" id="OTI57649.1"/>
    </source>
</evidence>
<dbReference type="FunFam" id="3.40.50.720:FF:000904">
    <property type="entry name" value="3-oxoacyl-[acyl-carrier-protein] reductase FabG"/>
    <property type="match status" value="1"/>
</dbReference>
<dbReference type="GO" id="GO:0030497">
    <property type="term" value="P:fatty acid elongation"/>
    <property type="evidence" value="ECO:0007669"/>
    <property type="project" value="TreeGrafter"/>
</dbReference>
<comment type="caution">
    <text evidence="5">The sequence shown here is derived from an EMBL/GenBank/DDBJ whole genome shotgun (WGS) entry which is preliminary data.</text>
</comment>
<dbReference type="InterPro" id="IPR020904">
    <property type="entry name" value="Sc_DH/Rdtase_CS"/>
</dbReference>
<dbReference type="SMART" id="SM00822">
    <property type="entry name" value="PKS_KR"/>
    <property type="match status" value="1"/>
</dbReference>
<dbReference type="EMBL" id="CVVU01000017">
    <property type="protein sequence ID" value="CRN97939.1"/>
    <property type="molecule type" value="Genomic_DNA"/>
</dbReference>
<dbReference type="Proteomes" id="UP000644192">
    <property type="component" value="Unassembled WGS sequence"/>
</dbReference>
<dbReference type="EMBL" id="NFFZ01000016">
    <property type="protein sequence ID" value="OTI57649.1"/>
    <property type="molecule type" value="Genomic_DNA"/>
</dbReference>
<dbReference type="InterPro" id="IPR057326">
    <property type="entry name" value="KR_dom"/>
</dbReference>
<evidence type="ECO:0000313" key="6">
    <source>
        <dbReference type="EMBL" id="RPM21801.1"/>
    </source>
</evidence>
<reference evidence="5 8" key="3">
    <citation type="submission" date="2017-05" db="EMBL/GenBank/DDBJ databases">
        <authorList>
            <person name="Song R."/>
            <person name="Chenine A.L."/>
            <person name="Ruprecht R.M."/>
        </authorList>
    </citation>
    <scope>NUCLEOTIDE SEQUENCE [LARGE SCALE GENOMIC DNA]</scope>
    <source>
        <strain evidence="5 8">S567_C10_BS</strain>
    </source>
</reference>
<accession>A0A0C7CWX7</accession>
<dbReference type="SUPFAM" id="SSF51735">
    <property type="entry name" value="NAD(P)-binding Rossmann-fold domains"/>
    <property type="match status" value="1"/>
</dbReference>
<dbReference type="Proteomes" id="UP000045039">
    <property type="component" value="Unassembled WGS sequence"/>
</dbReference>
<dbReference type="InterPro" id="IPR036291">
    <property type="entry name" value="NAD(P)-bd_dom_sf"/>
</dbReference>
<dbReference type="RefSeq" id="WP_003113599.1">
    <property type="nucleotide sequence ID" value="NZ_AP014839.1"/>
</dbReference>
<dbReference type="EC" id="1.1.1.100" evidence="3"/>
<keyword evidence="3" id="KW-0560">Oxidoreductase</keyword>
<dbReference type="EMBL" id="NSNE01000002">
    <property type="protein sequence ID" value="RPM21801.1"/>
    <property type="molecule type" value="Genomic_DNA"/>
</dbReference>
<accession>A0A1S1BZ73</accession>
<protein>
    <submittedName>
        <fullName evidence="3">3-oxoacyl-[acyl-carrier-protein] reductase FabG</fullName>
        <ecNumber evidence="3">1.1.1.100</ecNumber>
    </submittedName>
    <submittedName>
        <fullName evidence="4">SDR family oxidoreductase</fullName>
    </submittedName>
    <submittedName>
        <fullName evidence="5">Short-chain dehydrogenase</fullName>
    </submittedName>
</protein>
<dbReference type="AlphaFoldDB" id="A0A0C7CWX7"/>
<dbReference type="PRINTS" id="PR00080">
    <property type="entry name" value="SDRFAMILY"/>
</dbReference>
<dbReference type="Pfam" id="PF13561">
    <property type="entry name" value="adh_short_C2"/>
    <property type="match status" value="1"/>
</dbReference>
<proteinExistence type="inferred from homology"/>
<evidence type="ECO:0000256" key="1">
    <source>
        <dbReference type="ARBA" id="ARBA00006484"/>
    </source>
</evidence>
<organism evidence="5 8">
    <name type="scientific">Pseudomonas aeruginosa</name>
    <dbReference type="NCBI Taxonomy" id="287"/>
    <lineage>
        <taxon>Bacteria</taxon>
        <taxon>Pseudomonadati</taxon>
        <taxon>Pseudomonadota</taxon>
        <taxon>Gammaproteobacteria</taxon>
        <taxon>Pseudomonadales</taxon>
        <taxon>Pseudomonadaceae</taxon>
        <taxon>Pseudomonas</taxon>
    </lineage>
</organism>
<dbReference type="Proteomes" id="UP000194857">
    <property type="component" value="Unassembled WGS sequence"/>
</dbReference>
<reference evidence="7" key="2">
    <citation type="submission" date="2015-06" db="EMBL/GenBank/DDBJ databases">
        <authorList>
            <person name="Radhakrishnan Rajesh"/>
            <person name="Underwood Anthony"/>
            <person name="Al-Shahib Ali"/>
        </authorList>
    </citation>
    <scope>NUCLEOTIDE SEQUENCE [LARGE SCALE GENOMIC DNA]</scope>
    <source>
        <strain evidence="7">P19_London_7_VIM_2_05_10</strain>
    </source>
</reference>
<dbReference type="PANTHER" id="PTHR42760">
    <property type="entry name" value="SHORT-CHAIN DEHYDROGENASES/REDUCTASES FAMILY MEMBER"/>
    <property type="match status" value="1"/>
</dbReference>
<dbReference type="GO" id="GO:0004316">
    <property type="term" value="F:3-oxoacyl-[acyl-carrier-protein] reductase (NADPH) activity"/>
    <property type="evidence" value="ECO:0007669"/>
    <property type="project" value="UniProtKB-EC"/>
</dbReference>
<reference evidence="4" key="6">
    <citation type="submission" date="2020-01" db="EMBL/GenBank/DDBJ databases">
        <title>Bacteria Cultured from War Wounds Associated with the Conflict in Eastern Ukraine.</title>
        <authorList>
            <person name="Snesrud E."/>
            <person name="Galac M.R."/>
            <person name="Mc Gann P."/>
            <person name="Valentine K."/>
            <person name="Viacheslav K."/>
        </authorList>
    </citation>
    <scope>NUCLEOTIDE SEQUENCE</scope>
    <source>
        <strain evidence="4">VNMU148</strain>
    </source>
</reference>
<reference evidence="6 9" key="5">
    <citation type="submission" date="2019-01" db="EMBL/GenBank/DDBJ databases">
        <title>The Pseudomonas aeruginosa pan-genome provides new insights on its population structure, horizontal gene transfer and pathogenicity.</title>
        <authorList>
            <person name="Freschi L."/>
            <person name="Vincent A.T."/>
            <person name="Jeukens J."/>
            <person name="Emond-Rheault J.-G."/>
            <person name="Kukavica-Ibrulj I."/>
            <person name="Dupont M.-J."/>
            <person name="Charette S.J."/>
            <person name="Boyle B."/>
            <person name="Levesque R.C."/>
        </authorList>
    </citation>
    <scope>NUCLEOTIDE SEQUENCE [LARGE SCALE GENOMIC DNA]</scope>
    <source>
        <strain evidence="6 9">PA-W36</strain>
    </source>
</reference>
<sequence length="253" mass="26154">MHTHSPIPRTALVTGGSSGIGLAIARRLRQQGYRIALVARDSQRLQRAAAELGGVPWMAADLSRREAVEAVAAWVGDTFQGLDVLVNNAGFTRKIAATTPLAEAEREWDALLDGNLKSAFLMSLAVLPHFAEEGGRIIHIGSIAAQTGSGSPGALGYAAAKAGLHGFGVALARELGSRGITVNSVAPGYIADTRFFPGGLDPQRVAAIVGETPLGRTGRVEDIAAAVAWLASPEAGFVTGTVVSVNGGWRVGN</sequence>
<dbReference type="EMBL" id="WXZT01000014">
    <property type="protein sequence ID" value="MZZ14472.1"/>
    <property type="molecule type" value="Genomic_DNA"/>
</dbReference>
<evidence type="ECO:0000313" key="3">
    <source>
        <dbReference type="EMBL" id="CRN97939.1"/>
    </source>
</evidence>
<dbReference type="Gene3D" id="3.40.50.720">
    <property type="entry name" value="NAD(P)-binding Rossmann-like Domain"/>
    <property type="match status" value="1"/>
</dbReference>
<evidence type="ECO:0000313" key="7">
    <source>
        <dbReference type="Proteomes" id="UP000045039"/>
    </source>
</evidence>
<dbReference type="SMR" id="A0A0C7CWX7"/>
<comment type="similarity">
    <text evidence="1">Belongs to the short-chain dehydrogenases/reductases (SDR) family.</text>
</comment>
<reference evidence="6 9" key="4">
    <citation type="submission" date="2017-08" db="EMBL/GenBank/DDBJ databases">
        <authorList>
            <person name="Feschi L."/>
            <person name="Jeukens J."/>
            <person name="Emond-Rheault J.-G."/>
            <person name="Kukavica-Ibrulj I."/>
            <person name="Boyle B."/>
            <person name="Levesque R.C."/>
        </authorList>
    </citation>
    <scope>NUCLEOTIDE SEQUENCE [LARGE SCALE GENOMIC DNA]</scope>
    <source>
        <strain evidence="6 9">PA-W36</strain>
    </source>
</reference>
<dbReference type="InterPro" id="IPR002347">
    <property type="entry name" value="SDR_fam"/>
</dbReference>
<dbReference type="Proteomes" id="UP000284767">
    <property type="component" value="Unassembled WGS sequence"/>
</dbReference>
<reference evidence="3" key="1">
    <citation type="submission" date="2015-06" db="EMBL/GenBank/DDBJ databases">
        <authorList>
            <person name="Radhakrishnan R."/>
            <person name="Underwood A."/>
            <person name="Al-Shahib A."/>
        </authorList>
    </citation>
    <scope>NUCLEOTIDE SEQUENCE</scope>
    <source>
        <strain evidence="3">P19_London_7_VIM_2_05_10</strain>
    </source>
</reference>
<evidence type="ECO:0000313" key="8">
    <source>
        <dbReference type="Proteomes" id="UP000194857"/>
    </source>
</evidence>
<gene>
    <name evidence="3" type="primary">fabG_2</name>
    <name evidence="5" type="ORF">CAZ10_25840</name>
    <name evidence="4" type="ORF">GUL26_19655</name>
    <name evidence="6" type="ORF">IPC1295_05945</name>
    <name evidence="3" type="ORF">PAERUG_P19_London_7_VIM_2_05_10_00437</name>
</gene>
<dbReference type="PANTHER" id="PTHR42760:SF40">
    <property type="entry name" value="3-OXOACYL-[ACYL-CARRIER-PROTEIN] REDUCTASE, CHLOROPLASTIC"/>
    <property type="match status" value="1"/>
</dbReference>
<dbReference type="OMA" id="SIMLLHP"/>
<evidence type="ECO:0000259" key="2">
    <source>
        <dbReference type="SMART" id="SM00822"/>
    </source>
</evidence>
<feature type="domain" description="Ketoreductase" evidence="2">
    <location>
        <begin position="9"/>
        <end position="193"/>
    </location>
</feature>
<evidence type="ECO:0000313" key="9">
    <source>
        <dbReference type="Proteomes" id="UP000284767"/>
    </source>
</evidence>
<dbReference type="PROSITE" id="PS00061">
    <property type="entry name" value="ADH_SHORT"/>
    <property type="match status" value="1"/>
</dbReference>
<evidence type="ECO:0000313" key="4">
    <source>
        <dbReference type="EMBL" id="MZZ14472.1"/>
    </source>
</evidence>
<dbReference type="PRINTS" id="PR00081">
    <property type="entry name" value="GDHRDH"/>
</dbReference>
<name>A0A0C7CWX7_PSEAI</name>